<feature type="transmembrane region" description="Helical" evidence="3">
    <location>
        <begin position="71"/>
        <end position="95"/>
    </location>
</feature>
<comment type="caution">
    <text evidence="5">The sequence shown here is derived from an EMBL/GenBank/DDBJ whole genome shotgun (WGS) entry which is preliminary data.</text>
</comment>
<evidence type="ECO:0000313" key="5">
    <source>
        <dbReference type="EMBL" id="KAK2155932.1"/>
    </source>
</evidence>
<evidence type="ECO:0000313" key="6">
    <source>
        <dbReference type="Proteomes" id="UP001208570"/>
    </source>
</evidence>
<dbReference type="CDD" id="cd00033">
    <property type="entry name" value="CCP"/>
    <property type="match status" value="1"/>
</dbReference>
<comment type="caution">
    <text evidence="2">Lacks conserved residue(s) required for the propagation of feature annotation.</text>
</comment>
<dbReference type="EMBL" id="JAODUP010000226">
    <property type="protein sequence ID" value="KAK2155932.1"/>
    <property type="molecule type" value="Genomic_DNA"/>
</dbReference>
<dbReference type="InterPro" id="IPR000436">
    <property type="entry name" value="Sushi_SCR_CCP_dom"/>
</dbReference>
<reference evidence="5" key="1">
    <citation type="journal article" date="2023" name="Mol. Biol. Evol.">
        <title>Third-Generation Sequencing Reveals the Adaptive Role of the Epigenome in Three Deep-Sea Polychaetes.</title>
        <authorList>
            <person name="Perez M."/>
            <person name="Aroh O."/>
            <person name="Sun Y."/>
            <person name="Lan Y."/>
            <person name="Juniper S.K."/>
            <person name="Young C.R."/>
            <person name="Angers B."/>
            <person name="Qian P.Y."/>
        </authorList>
    </citation>
    <scope>NUCLEOTIDE SEQUENCE</scope>
    <source>
        <strain evidence="5">P08H-3</strain>
    </source>
</reference>
<evidence type="ECO:0000256" key="1">
    <source>
        <dbReference type="ARBA" id="ARBA00023157"/>
    </source>
</evidence>
<feature type="domain" description="Sushi" evidence="4">
    <location>
        <begin position="4"/>
        <end position="61"/>
    </location>
</feature>
<keyword evidence="6" id="KW-1185">Reference proteome</keyword>
<dbReference type="PROSITE" id="PS50923">
    <property type="entry name" value="SUSHI"/>
    <property type="match status" value="1"/>
</dbReference>
<dbReference type="Gene3D" id="2.10.70.10">
    <property type="entry name" value="Complement Module, domain 1"/>
    <property type="match status" value="1"/>
</dbReference>
<keyword evidence="3" id="KW-0812">Transmembrane</keyword>
<sequence length="180" mass="19958">MEAKRCSSFTVSHLRASPNLTLYPADSAVYVNCDSGYKLSGFHLIQCKNGTWTPTIPECTAEKFARSNSTVIITVCTIASIVAVVIILCAVYMLTRNWRQERSVKRKQEDCRKQILESSNYFITSQDCVGMPPLVYENIDQVMRGRATSSITSSATTCSVSTDVSIDGELSSSYDKVFSY</sequence>
<dbReference type="InterPro" id="IPR035976">
    <property type="entry name" value="Sushi/SCR/CCP_sf"/>
</dbReference>
<evidence type="ECO:0000256" key="3">
    <source>
        <dbReference type="SAM" id="Phobius"/>
    </source>
</evidence>
<proteinExistence type="predicted"/>
<dbReference type="Proteomes" id="UP001208570">
    <property type="component" value="Unassembled WGS sequence"/>
</dbReference>
<evidence type="ECO:0000259" key="4">
    <source>
        <dbReference type="PROSITE" id="PS50923"/>
    </source>
</evidence>
<protein>
    <recommendedName>
        <fullName evidence="4">Sushi domain-containing protein</fullName>
    </recommendedName>
</protein>
<organism evidence="5 6">
    <name type="scientific">Paralvinella palmiformis</name>
    <dbReference type="NCBI Taxonomy" id="53620"/>
    <lineage>
        <taxon>Eukaryota</taxon>
        <taxon>Metazoa</taxon>
        <taxon>Spiralia</taxon>
        <taxon>Lophotrochozoa</taxon>
        <taxon>Annelida</taxon>
        <taxon>Polychaeta</taxon>
        <taxon>Sedentaria</taxon>
        <taxon>Canalipalpata</taxon>
        <taxon>Terebellida</taxon>
        <taxon>Terebelliformia</taxon>
        <taxon>Alvinellidae</taxon>
        <taxon>Paralvinella</taxon>
    </lineage>
</organism>
<keyword evidence="3" id="KW-0472">Membrane</keyword>
<dbReference type="SUPFAM" id="SSF57535">
    <property type="entry name" value="Complement control module/SCR domain"/>
    <property type="match status" value="1"/>
</dbReference>
<accession>A0AAD9N3M4</accession>
<dbReference type="Pfam" id="PF00084">
    <property type="entry name" value="Sushi"/>
    <property type="match status" value="1"/>
</dbReference>
<keyword evidence="3" id="KW-1133">Transmembrane helix</keyword>
<keyword evidence="1" id="KW-1015">Disulfide bond</keyword>
<dbReference type="SMART" id="SM00032">
    <property type="entry name" value="CCP"/>
    <property type="match status" value="1"/>
</dbReference>
<gene>
    <name evidence="5" type="ORF">LSH36_226g01033</name>
</gene>
<keyword evidence="2" id="KW-0768">Sushi</keyword>
<name>A0AAD9N3M4_9ANNE</name>
<dbReference type="AlphaFoldDB" id="A0AAD9N3M4"/>
<evidence type="ECO:0000256" key="2">
    <source>
        <dbReference type="PROSITE-ProRule" id="PRU00302"/>
    </source>
</evidence>